<organism evidence="1 2">
    <name type="scientific">Pistacia integerrima</name>
    <dbReference type="NCBI Taxonomy" id="434235"/>
    <lineage>
        <taxon>Eukaryota</taxon>
        <taxon>Viridiplantae</taxon>
        <taxon>Streptophyta</taxon>
        <taxon>Embryophyta</taxon>
        <taxon>Tracheophyta</taxon>
        <taxon>Spermatophyta</taxon>
        <taxon>Magnoliopsida</taxon>
        <taxon>eudicotyledons</taxon>
        <taxon>Gunneridae</taxon>
        <taxon>Pentapetalae</taxon>
        <taxon>rosids</taxon>
        <taxon>malvids</taxon>
        <taxon>Sapindales</taxon>
        <taxon>Anacardiaceae</taxon>
        <taxon>Pistacia</taxon>
    </lineage>
</organism>
<name>A0ACC0XJ72_9ROSI</name>
<keyword evidence="2" id="KW-1185">Reference proteome</keyword>
<comment type="caution">
    <text evidence="1">The sequence shown here is derived from an EMBL/GenBank/DDBJ whole genome shotgun (WGS) entry which is preliminary data.</text>
</comment>
<dbReference type="EMBL" id="CM047747">
    <property type="protein sequence ID" value="KAJ0017191.1"/>
    <property type="molecule type" value="Genomic_DNA"/>
</dbReference>
<protein>
    <submittedName>
        <fullName evidence="1">Uncharacterized protein</fullName>
    </submittedName>
</protein>
<dbReference type="Proteomes" id="UP001163603">
    <property type="component" value="Chromosome 12"/>
</dbReference>
<gene>
    <name evidence="1" type="ORF">Pint_12091</name>
</gene>
<evidence type="ECO:0000313" key="2">
    <source>
        <dbReference type="Proteomes" id="UP001163603"/>
    </source>
</evidence>
<reference evidence="2" key="1">
    <citation type="journal article" date="2023" name="G3 (Bethesda)">
        <title>Genome assembly and association tests identify interacting loci associated with vigor, precocity, and sex in interspecific pistachio rootstocks.</title>
        <authorList>
            <person name="Palmer W."/>
            <person name="Jacygrad E."/>
            <person name="Sagayaradj S."/>
            <person name="Cavanaugh K."/>
            <person name="Han R."/>
            <person name="Bertier L."/>
            <person name="Beede B."/>
            <person name="Kafkas S."/>
            <person name="Golino D."/>
            <person name="Preece J."/>
            <person name="Michelmore R."/>
        </authorList>
    </citation>
    <scope>NUCLEOTIDE SEQUENCE [LARGE SCALE GENOMIC DNA]</scope>
</reference>
<accession>A0ACC0XJ72</accession>
<evidence type="ECO:0000313" key="1">
    <source>
        <dbReference type="EMBL" id="KAJ0017191.1"/>
    </source>
</evidence>
<proteinExistence type="predicted"/>
<sequence>MNRIKGIRLMGWRLSATISSIHQQIFSSHSKDNCIKNNNNVWYHLIIKMLIMKLFQILESIIFLEDSAWMI</sequence>